<feature type="chain" id="PRO_5028888319" description="Glycoside-hydrolase family GH114 TIM-barrel domain-containing protein" evidence="1">
    <location>
        <begin position="20"/>
        <end position="405"/>
    </location>
</feature>
<name>A0A7C9QWU9_9PROT</name>
<keyword evidence="3" id="KW-1185">Reference proteome</keyword>
<dbReference type="AlphaFoldDB" id="A0A7C9QWU9"/>
<proteinExistence type="predicted"/>
<dbReference type="Proteomes" id="UP000480684">
    <property type="component" value="Unassembled WGS sequence"/>
</dbReference>
<comment type="caution">
    <text evidence="2">The sequence shown here is derived from an EMBL/GenBank/DDBJ whole genome shotgun (WGS) entry which is preliminary data.</text>
</comment>
<dbReference type="InterPro" id="IPR017853">
    <property type="entry name" value="GH"/>
</dbReference>
<dbReference type="PRINTS" id="PR01545">
    <property type="entry name" value="THEMAYE10DUF"/>
</dbReference>
<dbReference type="InterPro" id="IPR013785">
    <property type="entry name" value="Aldolase_TIM"/>
</dbReference>
<dbReference type="PANTHER" id="PTHR35882:SF2">
    <property type="entry name" value="PELA"/>
    <property type="match status" value="1"/>
</dbReference>
<organism evidence="2 3">
    <name type="scientific">Magnetospirillum aberrantis SpK</name>
    <dbReference type="NCBI Taxonomy" id="908842"/>
    <lineage>
        <taxon>Bacteria</taxon>
        <taxon>Pseudomonadati</taxon>
        <taxon>Pseudomonadota</taxon>
        <taxon>Alphaproteobacteria</taxon>
        <taxon>Rhodospirillales</taxon>
        <taxon>Rhodospirillaceae</taxon>
        <taxon>Magnetospirillum</taxon>
    </lineage>
</organism>
<evidence type="ECO:0000313" key="3">
    <source>
        <dbReference type="Proteomes" id="UP000480684"/>
    </source>
</evidence>
<protein>
    <recommendedName>
        <fullName evidence="4">Glycoside-hydrolase family GH114 TIM-barrel domain-containing protein</fullName>
    </recommendedName>
</protein>
<evidence type="ECO:0000256" key="1">
    <source>
        <dbReference type="SAM" id="SignalP"/>
    </source>
</evidence>
<accession>A0A7C9QWU9</accession>
<evidence type="ECO:0008006" key="4">
    <source>
        <dbReference type="Google" id="ProtNLM"/>
    </source>
</evidence>
<dbReference type="PANTHER" id="PTHR35882">
    <property type="entry name" value="PELA"/>
    <property type="match status" value="1"/>
</dbReference>
<dbReference type="EMBL" id="JAAIYP010000039">
    <property type="protein sequence ID" value="NFV81196.1"/>
    <property type="molecule type" value="Genomic_DNA"/>
</dbReference>
<keyword evidence="1" id="KW-0732">Signal</keyword>
<gene>
    <name evidence="2" type="ORF">G4223_13845</name>
</gene>
<sequence>MKALAPIMLALVLALPAQAQERPRDWQPPPPETVPNHRELWRNVLIELATYAKTRKPGFVVLVRGGTELVVKGEREAAWEEIQDPEGKTFEKRLPLRSVFRPYVRVVDGMVVDGLYCGPDALGTPLDKAIKDRQELDAKLAEEKAQGIQRPPVPQQFGPFSIDPKEELRKAAEIKRAAERQERQRRLIYAVEALRQQGRSILSIEQCKTQKEADAAYKGAARDHVLSYAAVGDEDLSKLQRGHPQGENAMPVTAITAARNWMPLLRADRFGNKAAWLMAMERTNHDVMLIDVAHRGSDPLTKDEVNRLRFKKLGAPRLMLAVLPVGKAYDWRWYWKREWVAGNPPFLFALDNTDPGSFITEVDDPQWKELLGKYLAGIMDLGFDGVVLDDLDTYLWFEELMPLDR</sequence>
<dbReference type="RefSeq" id="WP_163680880.1">
    <property type="nucleotide sequence ID" value="NZ_JAAIYP010000039.1"/>
</dbReference>
<reference evidence="2 3" key="1">
    <citation type="submission" date="2020-02" db="EMBL/GenBank/DDBJ databases">
        <authorList>
            <person name="Dziuba M."/>
            <person name="Kuznetsov B."/>
            <person name="Mardanov A."/>
            <person name="Ravin N."/>
            <person name="Grouzdev D."/>
        </authorList>
    </citation>
    <scope>NUCLEOTIDE SEQUENCE [LARGE SCALE GENOMIC DNA]</scope>
    <source>
        <strain evidence="2 3">SpK</strain>
    </source>
</reference>
<evidence type="ECO:0000313" key="2">
    <source>
        <dbReference type="EMBL" id="NFV81196.1"/>
    </source>
</evidence>
<dbReference type="Gene3D" id="3.20.20.70">
    <property type="entry name" value="Aldolase class I"/>
    <property type="match status" value="2"/>
</dbReference>
<feature type="signal peptide" evidence="1">
    <location>
        <begin position="1"/>
        <end position="19"/>
    </location>
</feature>
<dbReference type="SUPFAM" id="SSF51445">
    <property type="entry name" value="(Trans)glycosidases"/>
    <property type="match status" value="1"/>
</dbReference>
<dbReference type="InterPro" id="IPR016062">
    <property type="entry name" value="TM1410-rel"/>
</dbReference>